<keyword evidence="4" id="KW-1185">Reference proteome</keyword>
<reference evidence="3 4" key="1">
    <citation type="submission" date="2020-02" db="EMBL/GenBank/DDBJ databases">
        <title>Whole-genome analyses of novel actinobacteria.</title>
        <authorList>
            <person name="Sahin N."/>
            <person name="Tatar D."/>
        </authorList>
    </citation>
    <scope>NUCLEOTIDE SEQUENCE [LARGE SCALE GENOMIC DNA]</scope>
    <source>
        <strain evidence="3 4">SB3404</strain>
    </source>
</reference>
<dbReference type="Proteomes" id="UP000477722">
    <property type="component" value="Unassembled WGS sequence"/>
</dbReference>
<protein>
    <submittedName>
        <fullName evidence="3">ATP-binding protein</fullName>
    </submittedName>
</protein>
<evidence type="ECO:0000313" key="3">
    <source>
        <dbReference type="EMBL" id="NGO69650.1"/>
    </source>
</evidence>
<feature type="domain" description="Histidine kinase/HSP90-like ATPase" evidence="2">
    <location>
        <begin position="18"/>
        <end position="129"/>
    </location>
</feature>
<dbReference type="GO" id="GO:0004674">
    <property type="term" value="F:protein serine/threonine kinase activity"/>
    <property type="evidence" value="ECO:0007669"/>
    <property type="project" value="UniProtKB-KW"/>
</dbReference>
<evidence type="ECO:0000256" key="1">
    <source>
        <dbReference type="ARBA" id="ARBA00022527"/>
    </source>
</evidence>
<keyword evidence="3" id="KW-0547">Nucleotide-binding</keyword>
<organism evidence="3 4">
    <name type="scientific">Streptomyces boncukensis</name>
    <dbReference type="NCBI Taxonomy" id="2711219"/>
    <lineage>
        <taxon>Bacteria</taxon>
        <taxon>Bacillati</taxon>
        <taxon>Actinomycetota</taxon>
        <taxon>Actinomycetes</taxon>
        <taxon>Kitasatosporales</taxon>
        <taxon>Streptomycetaceae</taxon>
        <taxon>Streptomyces</taxon>
    </lineage>
</organism>
<name>A0A6G4WYD7_9ACTN</name>
<keyword evidence="1" id="KW-0418">Kinase</keyword>
<keyword evidence="1" id="KW-0723">Serine/threonine-protein kinase</keyword>
<dbReference type="CDD" id="cd16936">
    <property type="entry name" value="HATPase_RsbW-like"/>
    <property type="match status" value="1"/>
</dbReference>
<dbReference type="AlphaFoldDB" id="A0A6G4WYD7"/>
<proteinExistence type="predicted"/>
<evidence type="ECO:0000313" key="4">
    <source>
        <dbReference type="Proteomes" id="UP000477722"/>
    </source>
</evidence>
<dbReference type="InterPro" id="IPR050267">
    <property type="entry name" value="Anti-sigma-factor_SerPK"/>
</dbReference>
<dbReference type="SUPFAM" id="SSF55874">
    <property type="entry name" value="ATPase domain of HSP90 chaperone/DNA topoisomerase II/histidine kinase"/>
    <property type="match status" value="1"/>
</dbReference>
<comment type="caution">
    <text evidence="3">The sequence shown here is derived from an EMBL/GenBank/DDBJ whole genome shotgun (WGS) entry which is preliminary data.</text>
</comment>
<keyword evidence="3" id="KW-0067">ATP-binding</keyword>
<dbReference type="InterPro" id="IPR003594">
    <property type="entry name" value="HATPase_dom"/>
</dbReference>
<gene>
    <name evidence="3" type="ORF">G5C65_15070</name>
</gene>
<accession>A0A6G4WYD7</accession>
<dbReference type="PANTHER" id="PTHR35526:SF3">
    <property type="entry name" value="ANTI-SIGMA-F FACTOR RSBW"/>
    <property type="match status" value="1"/>
</dbReference>
<dbReference type="EMBL" id="JAAKZZ010000132">
    <property type="protein sequence ID" value="NGO69650.1"/>
    <property type="molecule type" value="Genomic_DNA"/>
</dbReference>
<dbReference type="InterPro" id="IPR036890">
    <property type="entry name" value="HATPase_C_sf"/>
</dbReference>
<dbReference type="Pfam" id="PF13581">
    <property type="entry name" value="HATPase_c_2"/>
    <property type="match status" value="1"/>
</dbReference>
<sequence length="138" mass="14763">MTAARATSIGAPGYSQTFPSVPESAGLARDLVVTALRVWRLEALLNGANLVATELVANAVQHGSGRYLVFSIERPSRSRVRIRVTNQSRIRPVLQSPGEEETRGRGLLLVAALAIDWGTDVHTSGKTVWADLADEAGT</sequence>
<keyword evidence="1" id="KW-0808">Transferase</keyword>
<dbReference type="PANTHER" id="PTHR35526">
    <property type="entry name" value="ANTI-SIGMA-F FACTOR RSBW-RELATED"/>
    <property type="match status" value="1"/>
</dbReference>
<dbReference type="Gene3D" id="3.30.565.10">
    <property type="entry name" value="Histidine kinase-like ATPase, C-terminal domain"/>
    <property type="match status" value="1"/>
</dbReference>
<evidence type="ECO:0000259" key="2">
    <source>
        <dbReference type="Pfam" id="PF13581"/>
    </source>
</evidence>
<dbReference type="GO" id="GO:0005524">
    <property type="term" value="F:ATP binding"/>
    <property type="evidence" value="ECO:0007669"/>
    <property type="project" value="UniProtKB-KW"/>
</dbReference>